<reference evidence="2 3" key="1">
    <citation type="submission" date="2018-06" db="EMBL/GenBank/DDBJ databases">
        <title>Genome sequencing of Flavobacterium.</title>
        <authorList>
            <person name="Baek M.-G."/>
            <person name="Yi H."/>
        </authorList>
    </citation>
    <scope>NUCLEOTIDE SEQUENCE [LARGE SCALE GENOMIC DNA]</scope>
    <source>
        <strain evidence="2 3">HYN0086</strain>
    </source>
</reference>
<dbReference type="InterPro" id="IPR024775">
    <property type="entry name" value="DinB-like"/>
</dbReference>
<dbReference type="OrthoDB" id="4295522at2"/>
<dbReference type="InterPro" id="IPR034660">
    <property type="entry name" value="DinB/YfiT-like"/>
</dbReference>
<keyword evidence="3" id="KW-1185">Reference proteome</keyword>
<evidence type="ECO:0000313" key="3">
    <source>
        <dbReference type="Proteomes" id="UP000251561"/>
    </source>
</evidence>
<proteinExistence type="predicted"/>
<evidence type="ECO:0000259" key="1">
    <source>
        <dbReference type="Pfam" id="PF12867"/>
    </source>
</evidence>
<gene>
    <name evidence="2" type="ORF">HYN86_03410</name>
</gene>
<organism evidence="2 3">
    <name type="scientific">Flavobacterium fluviale</name>
    <dbReference type="NCBI Taxonomy" id="2249356"/>
    <lineage>
        <taxon>Bacteria</taxon>
        <taxon>Pseudomonadati</taxon>
        <taxon>Bacteroidota</taxon>
        <taxon>Flavobacteriia</taxon>
        <taxon>Flavobacteriales</taxon>
        <taxon>Flavobacteriaceae</taxon>
        <taxon>Flavobacterium</taxon>
    </lineage>
</organism>
<dbReference type="SUPFAM" id="SSF109854">
    <property type="entry name" value="DinB/YfiT-like putative metalloenzymes"/>
    <property type="match status" value="1"/>
</dbReference>
<accession>A0A344LP55</accession>
<dbReference type="EMBL" id="CP030261">
    <property type="protein sequence ID" value="AXB55697.1"/>
    <property type="molecule type" value="Genomic_DNA"/>
</dbReference>
<dbReference type="Pfam" id="PF12867">
    <property type="entry name" value="DinB_2"/>
    <property type="match status" value="1"/>
</dbReference>
<dbReference type="Proteomes" id="UP000251561">
    <property type="component" value="Chromosome"/>
</dbReference>
<feature type="domain" description="DinB-like" evidence="1">
    <location>
        <begin position="12"/>
        <end position="144"/>
    </location>
</feature>
<dbReference type="KEGG" id="ffl:HYN86_03410"/>
<dbReference type="RefSeq" id="WP_113676773.1">
    <property type="nucleotide sequence ID" value="NZ_CP030261.1"/>
</dbReference>
<evidence type="ECO:0000313" key="2">
    <source>
        <dbReference type="EMBL" id="AXB55697.1"/>
    </source>
</evidence>
<protein>
    <submittedName>
        <fullName evidence="2">DinB family protein</fullName>
    </submittedName>
</protein>
<dbReference type="AlphaFoldDB" id="A0A344LP55"/>
<name>A0A344LP55_9FLAO</name>
<dbReference type="Gene3D" id="1.20.120.450">
    <property type="entry name" value="dinb family like domain"/>
    <property type="match status" value="1"/>
</dbReference>
<sequence>MSSVFETQKTIREILLKIVESHSLEQLNTIPQGFSNNIIWNAAHCLAAQQTLVYKLSGLPAMVSEDFILKYRKGTKPEGDVSQEEVDEIKSFLLSTFEKTKNDFESGLFVDYNEYTTSMGFTLRNVQDALDFNNYHEGIHTGIIMSIRKLVE</sequence>